<dbReference type="RefSeq" id="WP_164043247.1">
    <property type="nucleotide sequence ID" value="NZ_JAAGNZ010000003.1"/>
</dbReference>
<comment type="subunit">
    <text evidence="2">Monomer.</text>
</comment>
<dbReference type="GO" id="GO:0016787">
    <property type="term" value="F:hydrolase activity"/>
    <property type="evidence" value="ECO:0007669"/>
    <property type="project" value="UniProtKB-KW"/>
</dbReference>
<accession>A0A6M0IQ39</accession>
<dbReference type="Pfam" id="PF14508">
    <property type="entry name" value="GH97_N"/>
    <property type="match status" value="1"/>
</dbReference>
<feature type="domain" description="Glycosyl-hydrolase 97 N-terminal" evidence="5">
    <location>
        <begin position="34"/>
        <end position="268"/>
    </location>
</feature>
<dbReference type="SUPFAM" id="SSF51445">
    <property type="entry name" value="(Trans)glycosidases"/>
    <property type="match status" value="1"/>
</dbReference>
<evidence type="ECO:0000313" key="7">
    <source>
        <dbReference type="EMBL" id="NEU70082.1"/>
    </source>
</evidence>
<sequence>MLNRSLLYSCLISLWFISLAGFSAPKPTIYQAVSPNKNTRIEITVNEQKALTYRMWLANEPVLNWSSLGLDLNGVAVGQNTVVKKQHASKHTESLAWRLGENDVIHNNYNELTLDCVSGSVTYQLVTRVFDGSVAFRYMLPKQTGTSAGLIRQEHTTFALPGAFTIYQYNEETVFTPTPVSDLQKTCDFPATLTNGKLFLSIGEADNTGYTKAVLAKGATPTALAVAFRKDSVRTAGDFQTPWRTVSVATSAIGLHAFSDLPLRFCPPSTQAVPDWIKPGKLIRSSLTTQGGLNCIDFAASHNLQYILFDAGWYGAEFRTTSDPMQPIPAIDLPKVIAYGKSKNVGVILYVNRVALRTRLDEILPLYKKWGVVGLKFGFVDGLTQEGISWLPGAIKKAYDYGFILDIHDNYKPTGLSRTYPNLLTQEGIRGNENNPDAFHNTVLPFTRFLAGAADYTFCYPNTNRYFTDNLYKSKLQVSKGQQLALSVVYFSPLQAIFWYGNPTDYNDEGEIEFFKRVPTVWNESHYLAGEIGQFISVARRQGNVWYVGSAAGLTDWAGNLPLSFLAPDKRYQATIYEDDGAGSIQKRVADMGADASFPISLKAKGGQAMIIEEKP</sequence>
<evidence type="ECO:0000259" key="4">
    <source>
        <dbReference type="Pfam" id="PF10566"/>
    </source>
</evidence>
<dbReference type="Pfam" id="PF14509">
    <property type="entry name" value="GH97_C"/>
    <property type="match status" value="1"/>
</dbReference>
<evidence type="ECO:0000256" key="3">
    <source>
        <dbReference type="ARBA" id="ARBA00022837"/>
    </source>
</evidence>
<dbReference type="InterPro" id="IPR029486">
    <property type="entry name" value="GH97_N"/>
</dbReference>
<feature type="domain" description="Glycosyl-hydrolase 97 catalytic" evidence="4">
    <location>
        <begin position="284"/>
        <end position="429"/>
    </location>
</feature>
<dbReference type="EMBL" id="JAAGNZ010000003">
    <property type="protein sequence ID" value="NEU70082.1"/>
    <property type="molecule type" value="Genomic_DNA"/>
</dbReference>
<dbReference type="InterPro" id="IPR013785">
    <property type="entry name" value="Aldolase_TIM"/>
</dbReference>
<evidence type="ECO:0000259" key="6">
    <source>
        <dbReference type="Pfam" id="PF14509"/>
    </source>
</evidence>
<dbReference type="InterPro" id="IPR029483">
    <property type="entry name" value="GH97_C"/>
</dbReference>
<dbReference type="Gene3D" id="2.70.98.10">
    <property type="match status" value="1"/>
</dbReference>
<name>A0A6M0IQ39_9BACT</name>
<evidence type="ECO:0000313" key="8">
    <source>
        <dbReference type="Proteomes" id="UP000477386"/>
    </source>
</evidence>
<protein>
    <submittedName>
        <fullName evidence="7">Glycoside hydrolase family 97 protein</fullName>
    </submittedName>
</protein>
<feature type="domain" description="Glycosyl-hydrolase 97 C-terminal oligomerisation" evidence="6">
    <location>
        <begin position="521"/>
        <end position="612"/>
    </location>
</feature>
<dbReference type="InterPro" id="IPR019563">
    <property type="entry name" value="GH97_catalytic"/>
</dbReference>
<keyword evidence="8" id="KW-1185">Reference proteome</keyword>
<keyword evidence="3" id="KW-0106">Calcium</keyword>
<dbReference type="InterPro" id="IPR014718">
    <property type="entry name" value="GH-type_carb-bd"/>
</dbReference>
<keyword evidence="7" id="KW-0378">Hydrolase</keyword>
<organism evidence="7 8">
    <name type="scientific">Spirosoma agri</name>
    <dbReference type="NCBI Taxonomy" id="1987381"/>
    <lineage>
        <taxon>Bacteria</taxon>
        <taxon>Pseudomonadati</taxon>
        <taxon>Bacteroidota</taxon>
        <taxon>Cytophagia</taxon>
        <taxon>Cytophagales</taxon>
        <taxon>Cytophagaceae</taxon>
        <taxon>Spirosoma</taxon>
    </lineage>
</organism>
<reference evidence="7 8" key="1">
    <citation type="submission" date="2020-02" db="EMBL/GenBank/DDBJ databases">
        <title>Draft genome sequence of two Spirosoma agri KCTC 52727 and Spirosoma terrae KCTC 52035.</title>
        <authorList>
            <person name="Rojas J."/>
            <person name="Ambika Manirajan B."/>
            <person name="Ratering S."/>
            <person name="Suarez C."/>
            <person name="Schnell S."/>
        </authorList>
    </citation>
    <scope>NUCLEOTIDE SEQUENCE [LARGE SCALE GENOMIC DNA]</scope>
    <source>
        <strain evidence="7 8">KCTC 52727</strain>
    </source>
</reference>
<evidence type="ECO:0000259" key="5">
    <source>
        <dbReference type="Pfam" id="PF14508"/>
    </source>
</evidence>
<dbReference type="Gene3D" id="3.20.20.70">
    <property type="entry name" value="Aldolase class I"/>
    <property type="match status" value="1"/>
</dbReference>
<dbReference type="PANTHER" id="PTHR35803:SF3">
    <property type="entry name" value="ALPHA-GLUCOSIDASE"/>
    <property type="match status" value="1"/>
</dbReference>
<dbReference type="Pfam" id="PF10566">
    <property type="entry name" value="Glyco_hydro_97"/>
    <property type="match status" value="1"/>
</dbReference>
<proteinExistence type="predicted"/>
<dbReference type="AlphaFoldDB" id="A0A6M0IQ39"/>
<evidence type="ECO:0000256" key="2">
    <source>
        <dbReference type="ARBA" id="ARBA00011245"/>
    </source>
</evidence>
<dbReference type="InterPro" id="IPR017853">
    <property type="entry name" value="GH"/>
</dbReference>
<dbReference type="GO" id="GO:0030246">
    <property type="term" value="F:carbohydrate binding"/>
    <property type="evidence" value="ECO:0007669"/>
    <property type="project" value="InterPro"/>
</dbReference>
<evidence type="ECO:0000256" key="1">
    <source>
        <dbReference type="ARBA" id="ARBA00001913"/>
    </source>
</evidence>
<dbReference type="PANTHER" id="PTHR35803">
    <property type="entry name" value="GLUCAN 1,4-ALPHA-GLUCOSIDASE SUSB-RELATED"/>
    <property type="match status" value="1"/>
</dbReference>
<dbReference type="Proteomes" id="UP000477386">
    <property type="component" value="Unassembled WGS sequence"/>
</dbReference>
<dbReference type="InterPro" id="IPR052720">
    <property type="entry name" value="Glycosyl_hydrolase_97"/>
</dbReference>
<comment type="cofactor">
    <cofactor evidence="1">
        <name>Ca(2+)</name>
        <dbReference type="ChEBI" id="CHEBI:29108"/>
    </cofactor>
</comment>
<comment type="caution">
    <text evidence="7">The sequence shown here is derived from an EMBL/GenBank/DDBJ whole genome shotgun (WGS) entry which is preliminary data.</text>
</comment>
<gene>
    <name evidence="7" type="ORF">GK091_24610</name>
</gene>